<sequence>KQLMEEIQPKVNQRYQLFRKFEKDIIDISDSKFPIIPDEILDENDNDLSIINCSDPRYILKNSKSEFPSYDYKKEGVYKTIKTRSISFEILHFSTRDFSNLETKLSQGGNNHFKTLYNIDEISINKYHIENFKNFEEIYPNIKESFVILLQEKETLELYQKIKNKLIVNDVPNQTIRMTTLDNLGYSVLDHIYLQIYNKLGGLTWGLDFGYQENHAIIGLQVTYRNERTHSIILEFNNQG</sequence>
<protein>
    <submittedName>
        <fullName evidence="1">Uncharacterized protein</fullName>
    </submittedName>
</protein>
<dbReference type="Gene3D" id="3.40.50.2300">
    <property type="match status" value="1"/>
</dbReference>
<gene>
    <name evidence="1" type="ORF">S06H3_54386</name>
</gene>
<feature type="non-terminal residue" evidence="1">
    <location>
        <position position="240"/>
    </location>
</feature>
<evidence type="ECO:0000313" key="1">
    <source>
        <dbReference type="EMBL" id="GAI50457.1"/>
    </source>
</evidence>
<comment type="caution">
    <text evidence="1">The sequence shown here is derived from an EMBL/GenBank/DDBJ whole genome shotgun (WGS) entry which is preliminary data.</text>
</comment>
<feature type="non-terminal residue" evidence="1">
    <location>
        <position position="1"/>
    </location>
</feature>
<reference evidence="1" key="1">
    <citation type="journal article" date="2014" name="Front. Microbiol.">
        <title>High frequency of phylogenetically diverse reductive dehalogenase-homologous genes in deep subseafloor sedimentary metagenomes.</title>
        <authorList>
            <person name="Kawai M."/>
            <person name="Futagami T."/>
            <person name="Toyoda A."/>
            <person name="Takaki Y."/>
            <person name="Nishi S."/>
            <person name="Hori S."/>
            <person name="Arai W."/>
            <person name="Tsubouchi T."/>
            <person name="Morono Y."/>
            <person name="Uchiyama I."/>
            <person name="Ito T."/>
            <person name="Fujiyama A."/>
            <person name="Inagaki F."/>
            <person name="Takami H."/>
        </authorList>
    </citation>
    <scope>NUCLEOTIDE SEQUENCE</scope>
    <source>
        <strain evidence="1">Expedition CK06-06</strain>
    </source>
</reference>
<proteinExistence type="predicted"/>
<dbReference type="InterPro" id="IPR012337">
    <property type="entry name" value="RNaseH-like_sf"/>
</dbReference>
<accession>X1P2D6</accession>
<dbReference type="AlphaFoldDB" id="X1P2D6"/>
<dbReference type="SUPFAM" id="SSF53098">
    <property type="entry name" value="Ribonuclease H-like"/>
    <property type="match status" value="1"/>
</dbReference>
<name>X1P2D6_9ZZZZ</name>
<dbReference type="EMBL" id="BARV01034773">
    <property type="protein sequence ID" value="GAI50457.1"/>
    <property type="molecule type" value="Genomic_DNA"/>
</dbReference>
<organism evidence="1">
    <name type="scientific">marine sediment metagenome</name>
    <dbReference type="NCBI Taxonomy" id="412755"/>
    <lineage>
        <taxon>unclassified sequences</taxon>
        <taxon>metagenomes</taxon>
        <taxon>ecological metagenomes</taxon>
    </lineage>
</organism>